<evidence type="ECO:0000313" key="12">
    <source>
        <dbReference type="Proteomes" id="UP001595443"/>
    </source>
</evidence>
<dbReference type="NCBIfam" id="NF003013">
    <property type="entry name" value="PRK03846.1"/>
    <property type="match status" value="1"/>
</dbReference>
<dbReference type="NCBIfam" id="TIGR00455">
    <property type="entry name" value="apsK"/>
    <property type="match status" value="1"/>
</dbReference>
<dbReference type="InterPro" id="IPR059117">
    <property type="entry name" value="APS_kinase_dom"/>
</dbReference>
<dbReference type="PANTHER" id="PTHR42700:SF1">
    <property type="entry name" value="SULFATE ADENYLYLTRANSFERASE"/>
    <property type="match status" value="1"/>
</dbReference>
<evidence type="ECO:0000259" key="9">
    <source>
        <dbReference type="Pfam" id="PF01747"/>
    </source>
</evidence>
<comment type="caution">
    <text evidence="11">The sequence shown here is derived from an EMBL/GenBank/DDBJ whole genome shotgun (WGS) entry which is preliminary data.</text>
</comment>
<dbReference type="SUPFAM" id="SSF88697">
    <property type="entry name" value="PUA domain-like"/>
    <property type="match status" value="1"/>
</dbReference>
<dbReference type="Pfam" id="PF01747">
    <property type="entry name" value="ATP-sulfurylase"/>
    <property type="match status" value="1"/>
</dbReference>
<dbReference type="Gene3D" id="3.40.50.300">
    <property type="entry name" value="P-loop containing nucleotide triphosphate hydrolases"/>
    <property type="match status" value="1"/>
</dbReference>
<keyword evidence="7" id="KW-0597">Phosphoprotein</keyword>
<dbReference type="InterPro" id="IPR002650">
    <property type="entry name" value="Sulphate_adenylyltransferase"/>
</dbReference>
<dbReference type="NCBIfam" id="TIGR00339">
    <property type="entry name" value="sopT"/>
    <property type="match status" value="1"/>
</dbReference>
<evidence type="ECO:0000256" key="5">
    <source>
        <dbReference type="ARBA" id="ARBA00022840"/>
    </source>
</evidence>
<dbReference type="Gene3D" id="3.10.400.10">
    <property type="entry name" value="Sulfate adenylyltransferase"/>
    <property type="match status" value="1"/>
</dbReference>
<dbReference type="Gene3D" id="3.40.50.620">
    <property type="entry name" value="HUPs"/>
    <property type="match status" value="1"/>
</dbReference>
<dbReference type="SUPFAM" id="SSF52374">
    <property type="entry name" value="Nucleotidylyl transferase"/>
    <property type="match status" value="1"/>
</dbReference>
<dbReference type="GO" id="GO:0016779">
    <property type="term" value="F:nucleotidyltransferase activity"/>
    <property type="evidence" value="ECO:0007669"/>
    <property type="project" value="UniProtKB-KW"/>
</dbReference>
<dbReference type="SUPFAM" id="SSF52540">
    <property type="entry name" value="P-loop containing nucleoside triphosphate hydrolases"/>
    <property type="match status" value="1"/>
</dbReference>
<keyword evidence="4 7" id="KW-0547">Nucleotide-binding</keyword>
<keyword evidence="12" id="KW-1185">Reference proteome</keyword>
<dbReference type="InterPro" id="IPR002891">
    <property type="entry name" value="APS"/>
</dbReference>
<dbReference type="InterPro" id="IPR015947">
    <property type="entry name" value="PUA-like_sf"/>
</dbReference>
<feature type="domain" description="ATP-sulfurylase PUA-like" evidence="10">
    <location>
        <begin position="10"/>
        <end position="160"/>
    </location>
</feature>
<dbReference type="HAMAP" id="MF_00065">
    <property type="entry name" value="Adenylyl_sulf_kinase"/>
    <property type="match status" value="1"/>
</dbReference>
<dbReference type="InterPro" id="IPR025980">
    <property type="entry name" value="ATP-Sase_PUA-like_dom"/>
</dbReference>
<keyword evidence="5 7" id="KW-0067">ATP-binding</keyword>
<dbReference type="Proteomes" id="UP001595443">
    <property type="component" value="Unassembled WGS sequence"/>
</dbReference>
<keyword evidence="3 11" id="KW-0548">Nucleotidyltransferase</keyword>
<dbReference type="Pfam" id="PF01583">
    <property type="entry name" value="APS_kinase"/>
    <property type="match status" value="1"/>
</dbReference>
<evidence type="ECO:0000256" key="2">
    <source>
        <dbReference type="ARBA" id="ARBA00022679"/>
    </source>
</evidence>
<dbReference type="NCBIfam" id="NF004040">
    <property type="entry name" value="PRK05537.1"/>
    <property type="match status" value="1"/>
</dbReference>
<dbReference type="InterPro" id="IPR014729">
    <property type="entry name" value="Rossmann-like_a/b/a_fold"/>
</dbReference>
<dbReference type="CDD" id="cd02027">
    <property type="entry name" value="APSK"/>
    <property type="match status" value="1"/>
</dbReference>
<comment type="catalytic activity">
    <reaction evidence="6">
        <text>sulfate + ATP + H(+) = adenosine 5'-phosphosulfate + diphosphate</text>
        <dbReference type="Rhea" id="RHEA:18133"/>
        <dbReference type="ChEBI" id="CHEBI:15378"/>
        <dbReference type="ChEBI" id="CHEBI:16189"/>
        <dbReference type="ChEBI" id="CHEBI:30616"/>
        <dbReference type="ChEBI" id="CHEBI:33019"/>
        <dbReference type="ChEBI" id="CHEBI:58243"/>
        <dbReference type="EC" id="2.7.7.4"/>
    </reaction>
</comment>
<evidence type="ECO:0000313" key="11">
    <source>
        <dbReference type="EMBL" id="MFC2970106.1"/>
    </source>
</evidence>
<feature type="domain" description="Sulphate adenylyltransferase catalytic" evidence="9">
    <location>
        <begin position="171"/>
        <end position="383"/>
    </location>
</feature>
<dbReference type="EMBL" id="JBHRSK010000017">
    <property type="protein sequence ID" value="MFC2970106.1"/>
    <property type="molecule type" value="Genomic_DNA"/>
</dbReference>
<dbReference type="EC" id="2.7.1.25" evidence="7"/>
<evidence type="ECO:0000259" key="10">
    <source>
        <dbReference type="Pfam" id="PF14306"/>
    </source>
</evidence>
<evidence type="ECO:0000256" key="4">
    <source>
        <dbReference type="ARBA" id="ARBA00022741"/>
    </source>
</evidence>
<dbReference type="PANTHER" id="PTHR42700">
    <property type="entry name" value="SULFATE ADENYLYLTRANSFERASE"/>
    <property type="match status" value="1"/>
</dbReference>
<dbReference type="InterPro" id="IPR050512">
    <property type="entry name" value="Sulf_AdTrans/APS_kinase"/>
</dbReference>
<evidence type="ECO:0000256" key="6">
    <source>
        <dbReference type="ARBA" id="ARBA00049370"/>
    </source>
</evidence>
<accession>A0ABV7AMT2</accession>
<keyword evidence="2 7" id="KW-0808">Transferase</keyword>
<sequence length="568" mass="63440">MSMSNLTPIPELYVSAESAQKLKAEAGALPSWDLTPRQICDLELLMNGGFYPLKGFLTEADYDGVVESMRMADGSLWPMPITLDVSEKFAEGIEPGQDIALRDQEGVILAILSVTDKWEPNKAKEAENVFGADDLAHPAVNYLHNTAGKIYLGGPVTGIQQPVHYDFKARRDTPNELRAYFRKLGWRRIVAFQTRNPLHRAHQELTFRAAKEAQANLLIHPVVGMTKPGDVDHFTRVRCYEAVLDKYPAQTTQLSLLNLAMRMAGPREALWHAMIRRNHGCTHMIVGRDHAGPGKNSAGEDFYGPYDAQDMVRKHQDEVGIEMVDFKHMVYVQERAQYEPADEIEEGVTVLNISGTELRRRLAEGLEIPDWFSFPEVVSELRKTRPPRAQQGFTVFFTGLSGSGKSTVANALMVKLMEMGGRPVTLLDGDVVRKHLSSELGFSKEHRDINIKRIGYVASEITKNGGIAICAPIAPYTATRRAVREMIEQYGAFVEIHVATSLEECERRDRKGLYKLAREGKIKEFTGISDPYEAPGNAELVLDTENVEVDHCAHQVLLKLEAMGLIKG</sequence>
<dbReference type="InterPro" id="IPR027417">
    <property type="entry name" value="P-loop_NTPase"/>
</dbReference>
<comment type="similarity">
    <text evidence="7">Belongs to the APS kinase family.</text>
</comment>
<dbReference type="InterPro" id="IPR024951">
    <property type="entry name" value="Sulfurylase_cat_dom"/>
</dbReference>
<organism evidence="11 12">
    <name type="scientific">Acidimangrovimonas pyrenivorans</name>
    <dbReference type="NCBI Taxonomy" id="2030798"/>
    <lineage>
        <taxon>Bacteria</taxon>
        <taxon>Pseudomonadati</taxon>
        <taxon>Pseudomonadota</taxon>
        <taxon>Alphaproteobacteria</taxon>
        <taxon>Rhodobacterales</taxon>
        <taxon>Paracoccaceae</taxon>
        <taxon>Acidimangrovimonas</taxon>
    </lineage>
</organism>
<feature type="binding site" evidence="7">
    <location>
        <begin position="399"/>
        <end position="406"/>
    </location>
    <ligand>
        <name>ATP</name>
        <dbReference type="ChEBI" id="CHEBI:30616"/>
    </ligand>
</feature>
<protein>
    <recommendedName>
        <fullName evidence="7">Adenylyl-sulfate kinase</fullName>
        <ecNumber evidence="7">2.7.1.25</ecNumber>
    </recommendedName>
    <alternativeName>
        <fullName evidence="7">APS kinase</fullName>
    </alternativeName>
    <alternativeName>
        <fullName evidence="7">ATP adenosine-5'-phosphosulfate 3'-phosphotransferase</fullName>
    </alternativeName>
    <alternativeName>
        <fullName evidence="7">Adenosine-5'-phosphosulfate kinase</fullName>
    </alternativeName>
</protein>
<comment type="function">
    <text evidence="7">Catalyzes the synthesis of activated sulfate.</text>
</comment>
<name>A0ABV7AMT2_9RHOB</name>
<evidence type="ECO:0000256" key="7">
    <source>
        <dbReference type="HAMAP-Rule" id="MF_00065"/>
    </source>
</evidence>
<proteinExistence type="inferred from homology"/>
<dbReference type="GO" id="GO:0016301">
    <property type="term" value="F:kinase activity"/>
    <property type="evidence" value="ECO:0007669"/>
    <property type="project" value="UniProtKB-KW"/>
</dbReference>
<gene>
    <name evidence="7" type="primary">cysC</name>
    <name evidence="11" type="ORF">ACFOES_18565</name>
</gene>
<keyword evidence="7 11" id="KW-0418">Kinase</keyword>
<dbReference type="Pfam" id="PF14306">
    <property type="entry name" value="PUA_2"/>
    <property type="match status" value="1"/>
</dbReference>
<feature type="domain" description="APS kinase" evidence="8">
    <location>
        <begin position="391"/>
        <end position="543"/>
    </location>
</feature>
<dbReference type="CDD" id="cd00517">
    <property type="entry name" value="ATPS"/>
    <property type="match status" value="1"/>
</dbReference>
<evidence type="ECO:0000256" key="1">
    <source>
        <dbReference type="ARBA" id="ARBA00001823"/>
    </source>
</evidence>
<comment type="catalytic activity">
    <reaction evidence="1 7">
        <text>adenosine 5'-phosphosulfate + ATP = 3'-phosphoadenylyl sulfate + ADP + H(+)</text>
        <dbReference type="Rhea" id="RHEA:24152"/>
        <dbReference type="ChEBI" id="CHEBI:15378"/>
        <dbReference type="ChEBI" id="CHEBI:30616"/>
        <dbReference type="ChEBI" id="CHEBI:58243"/>
        <dbReference type="ChEBI" id="CHEBI:58339"/>
        <dbReference type="ChEBI" id="CHEBI:456216"/>
        <dbReference type="EC" id="2.7.1.25"/>
    </reaction>
</comment>
<reference evidence="12" key="1">
    <citation type="journal article" date="2019" name="Int. J. Syst. Evol. Microbiol.">
        <title>The Global Catalogue of Microorganisms (GCM) 10K type strain sequencing project: providing services to taxonomists for standard genome sequencing and annotation.</title>
        <authorList>
            <consortium name="The Broad Institute Genomics Platform"/>
            <consortium name="The Broad Institute Genome Sequencing Center for Infectious Disease"/>
            <person name="Wu L."/>
            <person name="Ma J."/>
        </authorList>
    </citation>
    <scope>NUCLEOTIDE SEQUENCE [LARGE SCALE GENOMIC DNA]</scope>
    <source>
        <strain evidence="12">KCTC 62192</strain>
    </source>
</reference>
<comment type="pathway">
    <text evidence="7">Sulfur metabolism; hydrogen sulfide biosynthesis; sulfite from sulfate: step 2/3.</text>
</comment>
<evidence type="ECO:0000259" key="8">
    <source>
        <dbReference type="Pfam" id="PF01583"/>
    </source>
</evidence>
<comment type="caution">
    <text evidence="7">Lacks conserved residue(s) required for the propagation of feature annotation.</text>
</comment>
<evidence type="ECO:0000256" key="3">
    <source>
        <dbReference type="ARBA" id="ARBA00022695"/>
    </source>
</evidence>
<dbReference type="RefSeq" id="WP_377834868.1">
    <property type="nucleotide sequence ID" value="NZ_JBHRSK010000017.1"/>
</dbReference>